<dbReference type="GO" id="GO:0008757">
    <property type="term" value="F:S-adenosylmethionine-dependent methyltransferase activity"/>
    <property type="evidence" value="ECO:0007669"/>
    <property type="project" value="InterPro"/>
</dbReference>
<evidence type="ECO:0000313" key="4">
    <source>
        <dbReference type="Proteomes" id="UP000009173"/>
    </source>
</evidence>
<dbReference type="RefSeq" id="WP_011792356.1">
    <property type="nucleotide sequence ID" value="NC_008751.1"/>
</dbReference>
<evidence type="ECO:0000256" key="1">
    <source>
        <dbReference type="SAM" id="MobiDB-lite"/>
    </source>
</evidence>
<keyword evidence="3" id="KW-0808">Transferase</keyword>
<protein>
    <submittedName>
        <fullName evidence="3">Methyltransferase type 11</fullName>
    </submittedName>
</protein>
<feature type="region of interest" description="Disordered" evidence="1">
    <location>
        <begin position="1"/>
        <end position="20"/>
    </location>
</feature>
<dbReference type="PANTHER" id="PTHR43591">
    <property type="entry name" value="METHYLTRANSFERASE"/>
    <property type="match status" value="1"/>
</dbReference>
<proteinExistence type="predicted"/>
<dbReference type="Pfam" id="PF08241">
    <property type="entry name" value="Methyltransf_11"/>
    <property type="match status" value="1"/>
</dbReference>
<evidence type="ECO:0000313" key="3">
    <source>
        <dbReference type="EMBL" id="ABM28594.1"/>
    </source>
</evidence>
<evidence type="ECO:0000259" key="2">
    <source>
        <dbReference type="Pfam" id="PF08241"/>
    </source>
</evidence>
<name>A0A0H3AAI4_NITV4</name>
<dbReference type="NCBIfam" id="NF045667">
    <property type="entry name" value="MTase_DVU1556"/>
    <property type="match status" value="1"/>
</dbReference>
<reference evidence="4" key="1">
    <citation type="journal article" date="2009" name="Environ. Microbiol.">
        <title>Contribution of mobile genetic elements to Desulfovibrio vulgaris genome plasticity.</title>
        <authorList>
            <person name="Walker C.B."/>
            <person name="Stolyar S."/>
            <person name="Chivian D."/>
            <person name="Pinel N."/>
            <person name="Gabster J.A."/>
            <person name="Dehal P.S."/>
            <person name="He Z."/>
            <person name="Yang Z.K."/>
            <person name="Yen H.C."/>
            <person name="Zhou J."/>
            <person name="Wall J.D."/>
            <person name="Hazen T.C."/>
            <person name="Arkin A.P."/>
            <person name="Stahl D.A."/>
        </authorList>
    </citation>
    <scope>NUCLEOTIDE SEQUENCE [LARGE SCALE GENOMIC DNA]</scope>
    <source>
        <strain evidence="4">DP4</strain>
    </source>
</reference>
<dbReference type="InterPro" id="IPR013216">
    <property type="entry name" value="Methyltransf_11"/>
</dbReference>
<dbReference type="HOGENOM" id="CLU_039068_9_1_7"/>
<dbReference type="AlphaFoldDB" id="A0A0H3AAI4"/>
<sequence>MTSVVTEVAHTASGSANTMDREGLPVAETTCAPGLPLWARPEARTALGDTLRPGGFSLTDRLATLAGVHPGWRVLDVGCGTGATVLHLRQRYGASAFGCDRSTSLTPGSKNHKGLPVIAADAASLPFADGCMEMVLCECVLSLLEHPLQVLCELRRLLVPGGLLGISDLYLRGEGHVHVTEGSCLAWQATLVKIENLMHEAGFALRTFEDHSPLLRETAARLALSGALGREAVNCGERALPSRGACCRCSPEDLAATPQATSCGMTAASATPLFTPPVGTHVARPGYFLLLAQSLKGTRED</sequence>
<dbReference type="GO" id="GO:0032259">
    <property type="term" value="P:methylation"/>
    <property type="evidence" value="ECO:0007669"/>
    <property type="project" value="UniProtKB-KW"/>
</dbReference>
<dbReference type="CDD" id="cd02440">
    <property type="entry name" value="AdoMet_MTases"/>
    <property type="match status" value="1"/>
</dbReference>
<dbReference type="InterPro" id="IPR029063">
    <property type="entry name" value="SAM-dependent_MTases_sf"/>
</dbReference>
<dbReference type="KEGG" id="dvl:Dvul_1577"/>
<dbReference type="Gene3D" id="3.40.50.150">
    <property type="entry name" value="Vaccinia Virus protein VP39"/>
    <property type="match status" value="1"/>
</dbReference>
<keyword evidence="3" id="KW-0489">Methyltransferase</keyword>
<feature type="domain" description="Methyltransferase type 11" evidence="2">
    <location>
        <begin position="75"/>
        <end position="164"/>
    </location>
</feature>
<organism evidence="3 4">
    <name type="scientific">Nitratidesulfovibrio vulgaris (strain DP4)</name>
    <name type="common">Desulfovibrio vulgaris</name>
    <dbReference type="NCBI Taxonomy" id="391774"/>
    <lineage>
        <taxon>Bacteria</taxon>
        <taxon>Pseudomonadati</taxon>
        <taxon>Thermodesulfobacteriota</taxon>
        <taxon>Desulfovibrionia</taxon>
        <taxon>Desulfovibrionales</taxon>
        <taxon>Desulfovibrionaceae</taxon>
        <taxon>Nitratidesulfovibrio</taxon>
    </lineage>
</organism>
<dbReference type="SUPFAM" id="SSF53335">
    <property type="entry name" value="S-adenosyl-L-methionine-dependent methyltransferases"/>
    <property type="match status" value="1"/>
</dbReference>
<dbReference type="Proteomes" id="UP000009173">
    <property type="component" value="Chromosome"/>
</dbReference>
<gene>
    <name evidence="3" type="ordered locus">Dvul_1577</name>
</gene>
<dbReference type="EMBL" id="CP000527">
    <property type="protein sequence ID" value="ABM28594.1"/>
    <property type="molecule type" value="Genomic_DNA"/>
</dbReference>
<accession>A0A0H3AAI4</accession>